<keyword evidence="5" id="KW-0963">Cytoplasm</keyword>
<proteinExistence type="inferred from homology"/>
<evidence type="ECO:0000256" key="1">
    <source>
        <dbReference type="ARBA" id="ARBA00004496"/>
    </source>
</evidence>
<dbReference type="PANTHER" id="PTHR21422:SF9">
    <property type="entry name" value="RAB3 GTPASE-ACTIVATING PROTEIN CATALYTIC SUBUNIT"/>
    <property type="match status" value="1"/>
</dbReference>
<evidence type="ECO:0000256" key="5">
    <source>
        <dbReference type="ARBA" id="ARBA00022490"/>
    </source>
</evidence>
<dbReference type="Pfam" id="PF13890">
    <property type="entry name" value="Rab3-GTPase_cat"/>
    <property type="match status" value="1"/>
</dbReference>
<comment type="subcellular location">
    <subcellularLocation>
        <location evidence="1">Cytoplasm</location>
    </subcellularLocation>
</comment>
<sequence>MQVEQDPSSQFVDFTNATASEQFVSDVEQALIGWHLASKGHASLDALNSPSKTENVWTKELQFLLPGLKTPKSYTLSLFVTRHQSQDTVSTNRKPKRWLQGLEHFTPTMLSVADATRDFQWGLEGEKETQTEQRHSISFYEDAEPVFSRKNVLKNVQKWFGVDEFLLLSRSCQEKKNVDVEEEEKEEEKEQKRDGEIMADIHVDQNEAGMLLSALTMALNNCNCTIPAFVPVFEPSRGSWIGSAVPGATGNVSMAFETDSVPELNPNQSCISGLLDFFKAKLQLSPQVEEMCRVEADESGDLALGMMVSASFGYSWNRKDDPREVVSPENPLAWRTLEAQLPIQEQHQIRHITSRLFGENHPTPLLGTSTTPLEGMDLTVSWPQLREGTYVDNVVHSTLDPSSAPRWMLNVRFQELLAENQRKPQLPLSKQMANLVQVYSNSRELNKDILVSELAPPMPVTPSPSKPPASTTSCASEASEDTQPSPSIPESIPAARGAAVVLGHAISSLVSAATWKGSDVEDIRRIVSELFDEERDDDESGESSRKNNAEPSLTTMPSSIEHGAPLGELVSILATRMAQLHGINSMSLLWVEFVKALRERWFQQQLLPFMSTSTKEGDEDRNTSSHSLDALFLLDADAIQLPPPDFRHCLLHQKLQLLNCCILRAAQESKPTSNTGGIKASHTEQVNSAEEGEGSLSDDEFFDSIEQESTPLPSPSRATRLPEGVLREVPGVVCLQTNEPLMEPVTQSSVPMTEDVAKQQQDLLTRLGVSVESDKLRQQIQSTTLISDMQAFKAANPRCCLTDFIRWYSPKDWIPFKTPIDPERTDLAQEGRGVWWFEKHGMLSERMRFGPRHEHIWQQMWETSAPMPASRQKRLFDPVQESEKVYHYMETLSPHELFHQMLAGAISSSVFALETALPVRVSSDVLPVIHQALQNLHSLANRAIALMDDALAESQVAFPAAGNKQQREQSTAAAHQVQQLQVAFEMALDACWKLVQSLESVEAMVTKALALFHYFPVSKDGKSSLELVNFLLLPVLSHRQQVEISRLLEQESVRQQVAALALTNPTLAEAGPMPVPVQREYVLRCICPRPFLREYYDELAIGEDGETSLSQPAQELEASPLVVCRMYAAFKKSTVRFALVLAESEF</sequence>
<feature type="region of interest" description="Disordered" evidence="6">
    <location>
        <begin position="531"/>
        <end position="559"/>
    </location>
</feature>
<dbReference type="OrthoDB" id="17346at2759"/>
<protein>
    <recommendedName>
        <fullName evidence="3">Rab3 GTPase-activating protein catalytic subunit</fullName>
    </recommendedName>
</protein>
<feature type="compositionally biased region" description="Acidic residues" evidence="6">
    <location>
        <begin position="531"/>
        <end position="541"/>
    </location>
</feature>
<reference evidence="8 9" key="1">
    <citation type="submission" date="2013-11" db="EMBL/GenBank/DDBJ databases">
        <title>The Genome Sequence of Phytophthora parasitica P1976.</title>
        <authorList>
            <consortium name="The Broad Institute Genomics Platform"/>
            <person name="Russ C."/>
            <person name="Tyler B."/>
            <person name="Panabieres F."/>
            <person name="Shan W."/>
            <person name="Tripathy S."/>
            <person name="Grunwald N."/>
            <person name="Machado M."/>
            <person name="Johnson C.S."/>
            <person name="Walker B."/>
            <person name="Young S."/>
            <person name="Zeng Q."/>
            <person name="Gargeya S."/>
            <person name="Fitzgerald M."/>
            <person name="Haas B."/>
            <person name="Abouelleil A."/>
            <person name="Allen A.W."/>
            <person name="Alvarado L."/>
            <person name="Arachchi H.M."/>
            <person name="Berlin A.M."/>
            <person name="Chapman S.B."/>
            <person name="Gainer-Dewar J."/>
            <person name="Goldberg J."/>
            <person name="Griggs A."/>
            <person name="Gujja S."/>
            <person name="Hansen M."/>
            <person name="Howarth C."/>
            <person name="Imamovic A."/>
            <person name="Ireland A."/>
            <person name="Larimer J."/>
            <person name="McCowan C."/>
            <person name="Murphy C."/>
            <person name="Pearson M."/>
            <person name="Poon T.W."/>
            <person name="Priest M."/>
            <person name="Roberts A."/>
            <person name="Saif S."/>
            <person name="Shea T."/>
            <person name="Sisk P."/>
            <person name="Sykes S."/>
            <person name="Wortman J."/>
            <person name="Nusbaum C."/>
            <person name="Birren B."/>
        </authorList>
    </citation>
    <scope>NUCLEOTIDE SEQUENCE [LARGE SCALE GENOMIC DNA]</scope>
    <source>
        <strain evidence="8 9">P1976</strain>
    </source>
</reference>
<dbReference type="PANTHER" id="PTHR21422">
    <property type="entry name" value="RAB3 GTPASE-ACTIVATING PROTEIN CATALYTIC SUBUNIT"/>
    <property type="match status" value="1"/>
</dbReference>
<feature type="compositionally biased region" description="Pro residues" evidence="6">
    <location>
        <begin position="456"/>
        <end position="467"/>
    </location>
</feature>
<dbReference type="GO" id="GO:0005737">
    <property type="term" value="C:cytoplasm"/>
    <property type="evidence" value="ECO:0007669"/>
    <property type="project" value="UniProtKB-SubCell"/>
</dbReference>
<evidence type="ECO:0000313" key="9">
    <source>
        <dbReference type="Proteomes" id="UP000028582"/>
    </source>
</evidence>
<feature type="domain" description="Rab3GAP catalytic subunit conserved" evidence="7">
    <location>
        <begin position="720"/>
        <end position="890"/>
    </location>
</feature>
<evidence type="ECO:0000256" key="3">
    <source>
        <dbReference type="ARBA" id="ARBA00015817"/>
    </source>
</evidence>
<comment type="caution">
    <text evidence="8">The sequence shown here is derived from an EMBL/GenBank/DDBJ whole genome shotgun (WGS) entry which is preliminary data.</text>
</comment>
<evidence type="ECO:0000259" key="7">
    <source>
        <dbReference type="Pfam" id="PF13890"/>
    </source>
</evidence>
<keyword evidence="4" id="KW-0343">GTPase activation</keyword>
<dbReference type="InterPro" id="IPR026147">
    <property type="entry name" value="Rab3GAP1_conserved"/>
</dbReference>
<dbReference type="AlphaFoldDB" id="A0A080Z4W7"/>
<feature type="compositionally biased region" description="Polar residues" evidence="6">
    <location>
        <begin position="549"/>
        <end position="558"/>
    </location>
</feature>
<comment type="similarity">
    <text evidence="2">Belongs to the Rab3-GAP catalytic subunit family.</text>
</comment>
<feature type="region of interest" description="Disordered" evidence="6">
    <location>
        <begin position="670"/>
        <end position="697"/>
    </location>
</feature>
<dbReference type="Proteomes" id="UP000028582">
    <property type="component" value="Unassembled WGS sequence"/>
</dbReference>
<dbReference type="EMBL" id="ANJA01003739">
    <property type="protein sequence ID" value="ETO61678.1"/>
    <property type="molecule type" value="Genomic_DNA"/>
</dbReference>
<evidence type="ECO:0000256" key="4">
    <source>
        <dbReference type="ARBA" id="ARBA00022468"/>
    </source>
</evidence>
<gene>
    <name evidence="8" type="ORF">F444_20331</name>
</gene>
<feature type="compositionally biased region" description="Low complexity" evidence="6">
    <location>
        <begin position="468"/>
        <end position="477"/>
    </location>
</feature>
<dbReference type="GO" id="GO:0005096">
    <property type="term" value="F:GTPase activator activity"/>
    <property type="evidence" value="ECO:0007669"/>
    <property type="project" value="UniProtKB-KW"/>
</dbReference>
<accession>A0A080Z4W7</accession>
<name>A0A080Z4W7_PHYNI</name>
<evidence type="ECO:0000256" key="2">
    <source>
        <dbReference type="ARBA" id="ARBA00008856"/>
    </source>
</evidence>
<feature type="region of interest" description="Disordered" evidence="6">
    <location>
        <begin position="455"/>
        <end position="491"/>
    </location>
</feature>
<evidence type="ECO:0000256" key="6">
    <source>
        <dbReference type="SAM" id="MobiDB-lite"/>
    </source>
</evidence>
<organism evidence="8 9">
    <name type="scientific">Phytophthora nicotianae P1976</name>
    <dbReference type="NCBI Taxonomy" id="1317066"/>
    <lineage>
        <taxon>Eukaryota</taxon>
        <taxon>Sar</taxon>
        <taxon>Stramenopiles</taxon>
        <taxon>Oomycota</taxon>
        <taxon>Peronosporomycetes</taxon>
        <taxon>Peronosporales</taxon>
        <taxon>Peronosporaceae</taxon>
        <taxon>Phytophthora</taxon>
    </lineage>
</organism>
<evidence type="ECO:0000313" key="8">
    <source>
        <dbReference type="EMBL" id="ETO61678.1"/>
    </source>
</evidence>
<dbReference type="InterPro" id="IPR045700">
    <property type="entry name" value="Rab3GAP1"/>
</dbReference>